<name>A0A1G4INY5_9SACH</name>
<accession>A0A1G4INY5</accession>
<keyword evidence="11" id="KW-0408">Iron</keyword>
<keyword evidence="16" id="KW-0131">Cell cycle</keyword>
<evidence type="ECO:0000256" key="13">
    <source>
        <dbReference type="ARBA" id="ARBA00023125"/>
    </source>
</evidence>
<dbReference type="SMART" id="SM00488">
    <property type="entry name" value="DEXDc2"/>
    <property type="match status" value="1"/>
</dbReference>
<evidence type="ECO:0000256" key="2">
    <source>
        <dbReference type="ARBA" id="ARBA00004123"/>
    </source>
</evidence>
<evidence type="ECO:0000256" key="8">
    <source>
        <dbReference type="ARBA" id="ARBA00022801"/>
    </source>
</evidence>
<feature type="domain" description="Helicase ATP-binding" evidence="24">
    <location>
        <begin position="3"/>
        <end position="434"/>
    </location>
</feature>
<evidence type="ECO:0000256" key="9">
    <source>
        <dbReference type="ARBA" id="ARBA00022806"/>
    </source>
</evidence>
<dbReference type="GO" id="GO:0005524">
    <property type="term" value="F:ATP binding"/>
    <property type="evidence" value="ECO:0007669"/>
    <property type="project" value="UniProtKB-KW"/>
</dbReference>
<dbReference type="GO" id="GO:0016818">
    <property type="term" value="F:hydrolase activity, acting on acid anhydrides, in phosphorus-containing anhydrides"/>
    <property type="evidence" value="ECO:0007669"/>
    <property type="project" value="InterPro"/>
</dbReference>
<dbReference type="InterPro" id="IPR006554">
    <property type="entry name" value="Helicase-like_DEXD_c2"/>
</dbReference>
<protein>
    <recommendedName>
        <fullName evidence="5">ATP-dependent DNA helicase CHL1</fullName>
        <ecNumber evidence="18">5.6.2.3</ecNumber>
    </recommendedName>
    <alternativeName>
        <fullName evidence="4">ATP-dependent DNA helicase chl1</fullName>
    </alternativeName>
    <alternativeName>
        <fullName evidence="17">Chromosome loss protein 1</fullName>
    </alternativeName>
    <alternativeName>
        <fullName evidence="19 20">DNA 5'-3' helicase CHL1</fullName>
    </alternativeName>
</protein>
<evidence type="ECO:0000256" key="18">
    <source>
        <dbReference type="ARBA" id="ARBA00044969"/>
    </source>
</evidence>
<evidence type="ECO:0000256" key="6">
    <source>
        <dbReference type="ARBA" id="ARBA00022723"/>
    </source>
</evidence>
<keyword evidence="6" id="KW-0479">Metal-binding</keyword>
<dbReference type="GO" id="GO:0006139">
    <property type="term" value="P:nucleobase-containing compound metabolic process"/>
    <property type="evidence" value="ECO:0007669"/>
    <property type="project" value="InterPro"/>
</dbReference>
<keyword evidence="12" id="KW-0411">Iron-sulfur</keyword>
<evidence type="ECO:0000256" key="1">
    <source>
        <dbReference type="ARBA" id="ARBA00001966"/>
    </source>
</evidence>
<dbReference type="InterPro" id="IPR013020">
    <property type="entry name" value="Rad3/Chl1-like"/>
</dbReference>
<evidence type="ECO:0000256" key="21">
    <source>
        <dbReference type="ARBA" id="ARBA00045702"/>
    </source>
</evidence>
<dbReference type="GO" id="GO:0034085">
    <property type="term" value="P:establishment of sister chromatid cohesion"/>
    <property type="evidence" value="ECO:0007669"/>
    <property type="project" value="TreeGrafter"/>
</dbReference>
<dbReference type="PANTHER" id="PTHR11472">
    <property type="entry name" value="DNA REPAIR DEAD HELICASE RAD3/XP-D SUBFAMILY MEMBER"/>
    <property type="match status" value="1"/>
</dbReference>
<dbReference type="InterPro" id="IPR002464">
    <property type="entry name" value="DNA/RNA_helicase_DEAH_CS"/>
</dbReference>
<feature type="compositionally biased region" description="Polar residues" evidence="23">
    <location>
        <begin position="73"/>
        <end position="84"/>
    </location>
</feature>
<evidence type="ECO:0000256" key="14">
    <source>
        <dbReference type="ARBA" id="ARBA00023235"/>
    </source>
</evidence>
<dbReference type="Gene3D" id="3.40.50.300">
    <property type="entry name" value="P-loop containing nucleotide triphosphate hydrolases"/>
    <property type="match status" value="3"/>
</dbReference>
<dbReference type="CDD" id="cd18788">
    <property type="entry name" value="SF2_C_XPD"/>
    <property type="match status" value="1"/>
</dbReference>
<reference evidence="26" key="1">
    <citation type="submission" date="2016-03" db="EMBL/GenBank/DDBJ databases">
        <authorList>
            <person name="Devillers Hugo."/>
        </authorList>
    </citation>
    <scope>NUCLEOTIDE SEQUENCE [LARGE SCALE GENOMIC DNA]</scope>
</reference>
<sequence length="826" mass="93879">MASDEKFNHPFQPYDIQIQLMSQVYGLLEGNKKIGIFESPTGTGKTLSLICPTVTWLRNNKAKLLTSKDADSRLSNNEVSVPTQENEEDSDDEPAWVTEAYFESVLKEKLRALKEYEDHLNSKKFTANAANVLSGQDCSQKAVKKSRVVPHVPVVFEDSNFLPDEDSSPVLDNQDSTDDQTKLNAEVRALLGKVSDPQRAEKPEVANLPSPIKIFFASRTHSQLSQFASQLRLPNFPPSFESLEHERIKLVPLGSRKQLCINPKVSKSPSHTINDSCMNAINKKECEPYTRTKDPSNVRSFRDYAFQAIHDIEDMAAIGRATNVCPYYASREFVNDGVEIITLPYQHLINESTRDALGINLKDSIVIIDEAHNIIDTINSINSAEITLNDLMYCKVGIASYTRKFAKRLSPENRVNLKRLSTLIALLIEFIEKNHKNGRAFESLDIFAGSNADTLNIHNLERYMKRTKIAYKIDSYIEHQQQIDASSDQGSKQPVLFKVAGFLKTLTNPSVEGQFFFDINHSMKYMLLEPSFCFKSIVQESKCVLLAGGTMEPISDFKTTLLPFVDEDRISTFSCKHVIPKENLNTFIIGNHFEFTFDKREDSKMLTELHELLLRLATFIPDGMVVFMPSYKFLESLLKFWRSSFKLTDKLGLKRVFHEESGNPDVFAQYADHIRLKDGGAILFAVVSGRLSEGINFTDELARAVIMVGLPFPNVFSGELIIKRKHLEQKVVRNGGTSRDATLVAREFYENMCMKAVNQSIGRAIRHAKDYANIYLIDKRYKSDHIQQKLSNWVQERISSSTELKEILELSEDWYRTRKNAECTKC</sequence>
<dbReference type="PROSITE" id="PS51193">
    <property type="entry name" value="HELICASE_ATP_BIND_2"/>
    <property type="match status" value="1"/>
</dbReference>
<feature type="region of interest" description="Disordered" evidence="23">
    <location>
        <begin position="68"/>
        <end position="93"/>
    </location>
</feature>
<keyword evidence="14" id="KW-0413">Isomerase</keyword>
<evidence type="ECO:0000256" key="19">
    <source>
        <dbReference type="ARBA" id="ARBA00044998"/>
    </source>
</evidence>
<dbReference type="SMART" id="SM00491">
    <property type="entry name" value="HELICc2"/>
    <property type="match status" value="1"/>
</dbReference>
<dbReference type="EC" id="5.6.2.3" evidence="18"/>
<keyword evidence="8" id="KW-0378">Hydrolase</keyword>
<evidence type="ECO:0000256" key="23">
    <source>
        <dbReference type="SAM" id="MobiDB-lite"/>
    </source>
</evidence>
<evidence type="ECO:0000256" key="7">
    <source>
        <dbReference type="ARBA" id="ARBA00022741"/>
    </source>
</evidence>
<dbReference type="GO" id="GO:0003677">
    <property type="term" value="F:DNA binding"/>
    <property type="evidence" value="ECO:0007669"/>
    <property type="project" value="UniProtKB-KW"/>
</dbReference>
<comment type="cofactor">
    <cofactor evidence="1">
        <name>[4Fe-4S] cluster</name>
        <dbReference type="ChEBI" id="CHEBI:49883"/>
    </cofactor>
</comment>
<dbReference type="InterPro" id="IPR045028">
    <property type="entry name" value="DinG/Rad3-like"/>
</dbReference>
<dbReference type="Proteomes" id="UP000191144">
    <property type="component" value="Chromosome A"/>
</dbReference>
<keyword evidence="7" id="KW-0547">Nucleotide-binding</keyword>
<comment type="catalytic activity">
    <reaction evidence="22">
        <text>ATP + H2O = ADP + phosphate + H(+)</text>
        <dbReference type="Rhea" id="RHEA:13065"/>
        <dbReference type="ChEBI" id="CHEBI:15377"/>
        <dbReference type="ChEBI" id="CHEBI:15378"/>
        <dbReference type="ChEBI" id="CHEBI:30616"/>
        <dbReference type="ChEBI" id="CHEBI:43474"/>
        <dbReference type="ChEBI" id="CHEBI:456216"/>
        <dbReference type="EC" id="5.6.2.3"/>
    </reaction>
</comment>
<dbReference type="OrthoDB" id="267079at2759"/>
<evidence type="ECO:0000259" key="24">
    <source>
        <dbReference type="PROSITE" id="PS51193"/>
    </source>
</evidence>
<dbReference type="GO" id="GO:0006974">
    <property type="term" value="P:DNA damage response"/>
    <property type="evidence" value="ECO:0007669"/>
    <property type="project" value="UniProtKB-ARBA"/>
</dbReference>
<organism evidence="25 26">
    <name type="scientific">Lachancea meyersii CBS 8951</name>
    <dbReference type="NCBI Taxonomy" id="1266667"/>
    <lineage>
        <taxon>Eukaryota</taxon>
        <taxon>Fungi</taxon>
        <taxon>Dikarya</taxon>
        <taxon>Ascomycota</taxon>
        <taxon>Saccharomycotina</taxon>
        <taxon>Saccharomycetes</taxon>
        <taxon>Saccharomycetales</taxon>
        <taxon>Saccharomycetaceae</taxon>
        <taxon>Lachancea</taxon>
    </lineage>
</organism>
<evidence type="ECO:0000256" key="20">
    <source>
        <dbReference type="ARBA" id="ARBA00045008"/>
    </source>
</evidence>
<dbReference type="GO" id="GO:0051536">
    <property type="term" value="F:iron-sulfur cluster binding"/>
    <property type="evidence" value="ECO:0007669"/>
    <property type="project" value="UniProtKB-KW"/>
</dbReference>
<dbReference type="EMBL" id="LT598483">
    <property type="protein sequence ID" value="SCU78175.1"/>
    <property type="molecule type" value="Genomic_DNA"/>
</dbReference>
<evidence type="ECO:0000256" key="12">
    <source>
        <dbReference type="ARBA" id="ARBA00023014"/>
    </source>
</evidence>
<evidence type="ECO:0000256" key="3">
    <source>
        <dbReference type="ARBA" id="ARBA00008435"/>
    </source>
</evidence>
<evidence type="ECO:0000256" key="22">
    <source>
        <dbReference type="ARBA" id="ARBA00048954"/>
    </source>
</evidence>
<dbReference type="GO" id="GO:0043139">
    <property type="term" value="F:5'-3' DNA helicase activity"/>
    <property type="evidence" value="ECO:0007669"/>
    <property type="project" value="UniProtKB-EC"/>
</dbReference>
<keyword evidence="13" id="KW-0238">DNA-binding</keyword>
<keyword evidence="9" id="KW-0347">Helicase</keyword>
<evidence type="ECO:0000256" key="10">
    <source>
        <dbReference type="ARBA" id="ARBA00022840"/>
    </source>
</evidence>
<dbReference type="NCBIfam" id="TIGR00604">
    <property type="entry name" value="rad3"/>
    <property type="match status" value="1"/>
</dbReference>
<dbReference type="PANTHER" id="PTHR11472:SF41">
    <property type="entry name" value="ATP-DEPENDENT DNA HELICASE DDX11-RELATED"/>
    <property type="match status" value="1"/>
</dbReference>
<dbReference type="Pfam" id="PF13307">
    <property type="entry name" value="Helicase_C_2"/>
    <property type="match status" value="1"/>
</dbReference>
<comment type="similarity">
    <text evidence="3">Belongs to the DEAD box helicase family. DEAH subfamily. DDX11/CHL1 sub-subfamily.</text>
</comment>
<evidence type="ECO:0000256" key="15">
    <source>
        <dbReference type="ARBA" id="ARBA00023242"/>
    </source>
</evidence>
<evidence type="ECO:0000313" key="25">
    <source>
        <dbReference type="EMBL" id="SCU78175.1"/>
    </source>
</evidence>
<comment type="function">
    <text evidence="21">ATP-dependent DNA helicase important for chromosome transmission and normal cell cycle progression in G(2)/M. May have a role in changing DNA topology to allow the loading of proteins involved in maintaining sister chromatid cohesion in the vicinity of the centromeres. Has a specific role in chromosome segregation during meiosis II.</text>
</comment>
<evidence type="ECO:0000313" key="26">
    <source>
        <dbReference type="Proteomes" id="UP000191144"/>
    </source>
</evidence>
<gene>
    <name evidence="25" type="ORF">LAME_0A03576G</name>
</gene>
<dbReference type="Pfam" id="PF06733">
    <property type="entry name" value="DEAD_2"/>
    <property type="match status" value="1"/>
</dbReference>
<evidence type="ECO:0000256" key="5">
    <source>
        <dbReference type="ARBA" id="ARBA00017386"/>
    </source>
</evidence>
<evidence type="ECO:0000256" key="4">
    <source>
        <dbReference type="ARBA" id="ARBA00016387"/>
    </source>
</evidence>
<dbReference type="AlphaFoldDB" id="A0A1G4INY5"/>
<dbReference type="GO" id="GO:0005634">
    <property type="term" value="C:nucleus"/>
    <property type="evidence" value="ECO:0007669"/>
    <property type="project" value="UniProtKB-SubCell"/>
</dbReference>
<keyword evidence="26" id="KW-1185">Reference proteome</keyword>
<evidence type="ECO:0000256" key="11">
    <source>
        <dbReference type="ARBA" id="ARBA00023004"/>
    </source>
</evidence>
<dbReference type="SUPFAM" id="SSF52540">
    <property type="entry name" value="P-loop containing nucleoside triphosphate hydrolases"/>
    <property type="match status" value="3"/>
</dbReference>
<keyword evidence="15" id="KW-0539">Nucleus</keyword>
<dbReference type="PROSITE" id="PS00690">
    <property type="entry name" value="DEAH_ATP_HELICASE"/>
    <property type="match status" value="1"/>
</dbReference>
<dbReference type="InterPro" id="IPR006555">
    <property type="entry name" value="ATP-dep_Helicase_C"/>
</dbReference>
<dbReference type="InterPro" id="IPR010614">
    <property type="entry name" value="RAD3-like_helicase_DEAD"/>
</dbReference>
<proteinExistence type="inferred from homology"/>
<dbReference type="InterPro" id="IPR027417">
    <property type="entry name" value="P-loop_NTPase"/>
</dbReference>
<keyword evidence="10" id="KW-0067">ATP-binding</keyword>
<comment type="subcellular location">
    <subcellularLocation>
        <location evidence="2">Nucleus</location>
    </subcellularLocation>
</comment>
<dbReference type="GO" id="GO:0046872">
    <property type="term" value="F:metal ion binding"/>
    <property type="evidence" value="ECO:0007669"/>
    <property type="project" value="UniProtKB-KW"/>
</dbReference>
<evidence type="ECO:0000256" key="16">
    <source>
        <dbReference type="ARBA" id="ARBA00023306"/>
    </source>
</evidence>
<evidence type="ECO:0000256" key="17">
    <source>
        <dbReference type="ARBA" id="ARBA00029709"/>
    </source>
</evidence>
<dbReference type="InterPro" id="IPR014013">
    <property type="entry name" value="Helic_SF1/SF2_ATP-bd_DinG/Rad3"/>
</dbReference>
<dbReference type="FunFam" id="3.40.50.300:FF:001372">
    <property type="entry name" value="ATP-dependent DNA helicase chl1"/>
    <property type="match status" value="1"/>
</dbReference>